<dbReference type="PANTHER" id="PTHR10559:SF18">
    <property type="entry name" value="TRANSCOBALAMIN II"/>
    <property type="match status" value="1"/>
</dbReference>
<name>A0A1B6MFU5_9HEMI</name>
<dbReference type="InterPro" id="IPR051588">
    <property type="entry name" value="Cobalamin_Transport"/>
</dbReference>
<sequence length="206" mass="22843">QSVQSTVPPPPPSQPPSHLRTMMANCILTYLVALVSCVLSADHLPLNETKRALEWLLTQRQKDWGWGVYDTPQALLAVQLTRTGNPLETQLSAKQMEIDLVLQLWRHHETPAMTPATMAMYSMALSSICHDPRQFHGHDLIGSLLHPAHEPESDSEFTLCALAVCNSGAHIRKKPLRRLLNIANSKHTVDSLAGVVLAVQCIMKVH</sequence>
<reference evidence="1" key="1">
    <citation type="submission" date="2015-11" db="EMBL/GenBank/DDBJ databases">
        <title>De novo transcriptome assembly of four potential Pierce s Disease insect vectors from Arizona vineyards.</title>
        <authorList>
            <person name="Tassone E.E."/>
        </authorList>
    </citation>
    <scope>NUCLEOTIDE SEQUENCE</scope>
</reference>
<dbReference type="EMBL" id="GEBQ01005157">
    <property type="protein sequence ID" value="JAT34820.1"/>
    <property type="molecule type" value="Transcribed_RNA"/>
</dbReference>
<gene>
    <name evidence="1" type="ORF">g.5753</name>
</gene>
<organism evidence="1">
    <name type="scientific">Graphocephala atropunctata</name>
    <dbReference type="NCBI Taxonomy" id="36148"/>
    <lineage>
        <taxon>Eukaryota</taxon>
        <taxon>Metazoa</taxon>
        <taxon>Ecdysozoa</taxon>
        <taxon>Arthropoda</taxon>
        <taxon>Hexapoda</taxon>
        <taxon>Insecta</taxon>
        <taxon>Pterygota</taxon>
        <taxon>Neoptera</taxon>
        <taxon>Paraneoptera</taxon>
        <taxon>Hemiptera</taxon>
        <taxon>Auchenorrhyncha</taxon>
        <taxon>Membracoidea</taxon>
        <taxon>Cicadellidae</taxon>
        <taxon>Cicadellinae</taxon>
        <taxon>Cicadellini</taxon>
        <taxon>Graphocephala</taxon>
    </lineage>
</organism>
<dbReference type="SUPFAM" id="SSF48239">
    <property type="entry name" value="Terpenoid cyclases/Protein prenyltransferases"/>
    <property type="match status" value="1"/>
</dbReference>
<dbReference type="GO" id="GO:0031419">
    <property type="term" value="F:cobalamin binding"/>
    <property type="evidence" value="ECO:0007669"/>
    <property type="project" value="TreeGrafter"/>
</dbReference>
<protein>
    <recommendedName>
        <fullName evidence="2">Squalene cyclase N-terminal domain-containing protein</fullName>
    </recommendedName>
</protein>
<dbReference type="GO" id="GO:0015889">
    <property type="term" value="P:cobalamin transport"/>
    <property type="evidence" value="ECO:0007669"/>
    <property type="project" value="TreeGrafter"/>
</dbReference>
<evidence type="ECO:0000313" key="1">
    <source>
        <dbReference type="EMBL" id="JAT34820.1"/>
    </source>
</evidence>
<accession>A0A1B6MFU5</accession>
<feature type="non-terminal residue" evidence="1">
    <location>
        <position position="1"/>
    </location>
</feature>
<dbReference type="PANTHER" id="PTHR10559">
    <property type="entry name" value="TRANSCOBALAMIN-1/GASTRIC INTRINSIC FACTOR"/>
    <property type="match status" value="1"/>
</dbReference>
<dbReference type="Gene3D" id="1.50.10.20">
    <property type="match status" value="1"/>
</dbReference>
<dbReference type="GO" id="GO:0005615">
    <property type="term" value="C:extracellular space"/>
    <property type="evidence" value="ECO:0007669"/>
    <property type="project" value="TreeGrafter"/>
</dbReference>
<dbReference type="AlphaFoldDB" id="A0A1B6MFU5"/>
<dbReference type="InterPro" id="IPR008930">
    <property type="entry name" value="Terpenoid_cyclase/PrenylTrfase"/>
</dbReference>
<feature type="non-terminal residue" evidence="1">
    <location>
        <position position="206"/>
    </location>
</feature>
<proteinExistence type="predicted"/>
<evidence type="ECO:0008006" key="2">
    <source>
        <dbReference type="Google" id="ProtNLM"/>
    </source>
</evidence>